<protein>
    <recommendedName>
        <fullName evidence="2">DUF2062 domain-containing protein</fullName>
    </recommendedName>
</protein>
<evidence type="ECO:0000313" key="4">
    <source>
        <dbReference type="Proteomes" id="UP000324020"/>
    </source>
</evidence>
<sequence length="176" mass="18065">MIRRRAEAAFGRAAAAVRRSFTEEHTSRETAGSFSVGVFITMLPTLGTGLLAFVALAWLSERVNRIAMFASVIVFNPAVKWGVYGASFALGTAILGPVPGATPATVSLAAGPGIVARLLVGNLILALAAAGASYVVCHRLVSAHAIRETSLAATVADAVPVTVDDGDASRDGDSSR</sequence>
<dbReference type="RefSeq" id="WP_149797100.1">
    <property type="nucleotide sequence ID" value="NZ_FNBO01000001.1"/>
</dbReference>
<gene>
    <name evidence="3" type="ORF">SAMN04488067_10176</name>
</gene>
<feature type="domain" description="DUF2062" evidence="2">
    <location>
        <begin position="18"/>
        <end position="148"/>
    </location>
</feature>
<dbReference type="InterPro" id="IPR018639">
    <property type="entry name" value="DUF2062"/>
</dbReference>
<dbReference type="Pfam" id="PF09835">
    <property type="entry name" value="DUF2062"/>
    <property type="match status" value="1"/>
</dbReference>
<dbReference type="OrthoDB" id="329979at2157"/>
<reference evidence="3 4" key="1">
    <citation type="submission" date="2016-10" db="EMBL/GenBank/DDBJ databases">
        <authorList>
            <person name="Varghese N."/>
            <person name="Submissions S."/>
        </authorList>
    </citation>
    <scope>NUCLEOTIDE SEQUENCE [LARGE SCALE GENOMIC DNA]</scope>
    <source>
        <strain evidence="3 4">CGMCC 1.3527</strain>
    </source>
</reference>
<evidence type="ECO:0000256" key="1">
    <source>
        <dbReference type="SAM" id="Phobius"/>
    </source>
</evidence>
<dbReference type="Proteomes" id="UP000324020">
    <property type="component" value="Unassembled WGS sequence"/>
</dbReference>
<feature type="transmembrane region" description="Helical" evidence="1">
    <location>
        <begin position="34"/>
        <end position="59"/>
    </location>
</feature>
<dbReference type="PANTHER" id="PTHR40547">
    <property type="entry name" value="SLL0298 PROTEIN"/>
    <property type="match status" value="1"/>
</dbReference>
<keyword evidence="4" id="KW-1185">Reference proteome</keyword>
<proteinExistence type="predicted"/>
<keyword evidence="1" id="KW-0472">Membrane</keyword>
<accession>A0A1G7GUT5</accession>
<keyword evidence="1" id="KW-0812">Transmembrane</keyword>
<evidence type="ECO:0000313" key="3">
    <source>
        <dbReference type="EMBL" id="SDE91917.1"/>
    </source>
</evidence>
<dbReference type="PANTHER" id="PTHR40547:SF1">
    <property type="entry name" value="SLL0298 PROTEIN"/>
    <property type="match status" value="1"/>
</dbReference>
<evidence type="ECO:0000259" key="2">
    <source>
        <dbReference type="Pfam" id="PF09835"/>
    </source>
</evidence>
<name>A0A1G7GUT5_9EURY</name>
<feature type="transmembrane region" description="Helical" evidence="1">
    <location>
        <begin position="114"/>
        <end position="137"/>
    </location>
</feature>
<dbReference type="EMBL" id="FNBO01000001">
    <property type="protein sequence ID" value="SDE91917.1"/>
    <property type="molecule type" value="Genomic_DNA"/>
</dbReference>
<keyword evidence="1" id="KW-1133">Transmembrane helix</keyword>
<dbReference type="AlphaFoldDB" id="A0A1G7GUT5"/>
<feature type="transmembrane region" description="Helical" evidence="1">
    <location>
        <begin position="66"/>
        <end position="94"/>
    </location>
</feature>
<organism evidence="3 4">
    <name type="scientific">Halorubrum xinjiangense</name>
    <dbReference type="NCBI Taxonomy" id="261291"/>
    <lineage>
        <taxon>Archaea</taxon>
        <taxon>Methanobacteriati</taxon>
        <taxon>Methanobacteriota</taxon>
        <taxon>Stenosarchaea group</taxon>
        <taxon>Halobacteria</taxon>
        <taxon>Halobacteriales</taxon>
        <taxon>Haloferacaceae</taxon>
        <taxon>Halorubrum</taxon>
    </lineage>
</organism>